<dbReference type="Pfam" id="PF01751">
    <property type="entry name" value="Toprim"/>
    <property type="match status" value="1"/>
</dbReference>
<organism evidence="18 19">
    <name type="scientific">Rhodocollybia butyracea</name>
    <dbReference type="NCBI Taxonomy" id="206335"/>
    <lineage>
        <taxon>Eukaryota</taxon>
        <taxon>Fungi</taxon>
        <taxon>Dikarya</taxon>
        <taxon>Basidiomycota</taxon>
        <taxon>Agaricomycotina</taxon>
        <taxon>Agaricomycetes</taxon>
        <taxon>Agaricomycetidae</taxon>
        <taxon>Agaricales</taxon>
        <taxon>Marasmiineae</taxon>
        <taxon>Omphalotaceae</taxon>
        <taxon>Rhodocollybia</taxon>
    </lineage>
</organism>
<dbReference type="InterPro" id="IPR003601">
    <property type="entry name" value="Topo_IA_2"/>
</dbReference>
<dbReference type="Pfam" id="PF00098">
    <property type="entry name" value="zf-CCHC"/>
    <property type="match status" value="2"/>
</dbReference>
<evidence type="ECO:0000256" key="6">
    <source>
        <dbReference type="ARBA" id="ARBA00022771"/>
    </source>
</evidence>
<gene>
    <name evidence="18" type="ORF">BDP27DRAFT_1400237</name>
</gene>
<keyword evidence="8 12" id="KW-0799">Topoisomerase</keyword>
<dbReference type="InterPro" id="IPR034144">
    <property type="entry name" value="TOPRIM_TopoIII"/>
</dbReference>
<evidence type="ECO:0000256" key="13">
    <source>
        <dbReference type="SAM" id="MobiDB-lite"/>
    </source>
</evidence>
<feature type="region of interest" description="Disordered" evidence="13">
    <location>
        <begin position="715"/>
        <end position="749"/>
    </location>
</feature>
<protein>
    <recommendedName>
        <fullName evidence="3 12">DNA topoisomerase</fullName>
        <ecNumber evidence="3 12">5.6.2.1</ecNumber>
    </recommendedName>
</protein>
<feature type="compositionally biased region" description="Low complexity" evidence="13">
    <location>
        <begin position="724"/>
        <end position="744"/>
    </location>
</feature>
<evidence type="ECO:0000313" key="18">
    <source>
        <dbReference type="EMBL" id="KAF9073663.1"/>
    </source>
</evidence>
<evidence type="ECO:0000259" key="14">
    <source>
        <dbReference type="PROSITE" id="PS50158"/>
    </source>
</evidence>
<evidence type="ECO:0000259" key="15">
    <source>
        <dbReference type="PROSITE" id="PS50880"/>
    </source>
</evidence>
<evidence type="ECO:0000256" key="10">
    <source>
        <dbReference type="ARBA" id="ARBA00023235"/>
    </source>
</evidence>
<dbReference type="InterPro" id="IPR013825">
    <property type="entry name" value="Topo_IA_cen_sub2"/>
</dbReference>
<keyword evidence="7" id="KW-0862">Zinc</keyword>
<dbReference type="SUPFAM" id="SSF57756">
    <property type="entry name" value="Retrovirus zinc finger-like domains"/>
    <property type="match status" value="1"/>
</dbReference>
<dbReference type="GO" id="GO:0031422">
    <property type="term" value="C:RecQ family helicase-topoisomerase III complex"/>
    <property type="evidence" value="ECO:0007669"/>
    <property type="project" value="TreeGrafter"/>
</dbReference>
<dbReference type="GO" id="GO:0006281">
    <property type="term" value="P:DNA repair"/>
    <property type="evidence" value="ECO:0007669"/>
    <property type="project" value="TreeGrafter"/>
</dbReference>
<feature type="region of interest" description="Disordered" evidence="13">
    <location>
        <begin position="369"/>
        <end position="388"/>
    </location>
</feature>
<dbReference type="Gene3D" id="2.70.20.10">
    <property type="entry name" value="Topoisomerase I, domain 3"/>
    <property type="match status" value="1"/>
</dbReference>
<evidence type="ECO:0000256" key="11">
    <source>
        <dbReference type="PROSITE-ProRule" id="PRU00047"/>
    </source>
</evidence>
<dbReference type="EMBL" id="JADNRY010000017">
    <property type="protein sequence ID" value="KAF9073663.1"/>
    <property type="molecule type" value="Genomic_DNA"/>
</dbReference>
<dbReference type="Gene3D" id="4.10.60.10">
    <property type="entry name" value="Zinc finger, CCHC-type"/>
    <property type="match status" value="2"/>
</dbReference>
<evidence type="ECO:0000256" key="2">
    <source>
        <dbReference type="ARBA" id="ARBA00009446"/>
    </source>
</evidence>
<dbReference type="InterPro" id="IPR010666">
    <property type="entry name" value="Znf_GRF"/>
</dbReference>
<feature type="domain" description="GRF-type" evidence="16">
    <location>
        <begin position="894"/>
        <end position="936"/>
    </location>
</feature>
<feature type="compositionally biased region" description="Gly residues" evidence="13">
    <location>
        <begin position="610"/>
        <end position="648"/>
    </location>
</feature>
<dbReference type="PROSITE" id="PS50158">
    <property type="entry name" value="ZF_CCHC"/>
    <property type="match status" value="2"/>
</dbReference>
<proteinExistence type="inferred from homology"/>
<keyword evidence="9 12" id="KW-0238">DNA-binding</keyword>
<comment type="caution">
    <text evidence="18">The sequence shown here is derived from an EMBL/GenBank/DDBJ whole genome shotgun (WGS) entry which is preliminary data.</text>
</comment>
<accession>A0A9P5Q2T5</accession>
<sequence length="1054" mass="115132">MPKVLCVAEKPSISKSITQILSGGQYTTRNSANKFIKNYDFDYAPSGANFTVTCVAGHLTGQDFPDTHRKWNSCDPFVLFDMPVVVKVADDKKAMESNLFKEARNADTLMIWTDCDREGEHIGAEIARVCRRAKQHIVVKRARFSAIIAQQIHNAAQNPVNLDQKLVDAVDARIVLDLKIGAAFTRWQTLTLKPNFPQLEDVSMLSYGPCQYPTLGFVVARFQDIQNFRPETFWYIYLSLIRGVNEETRFNWRRGHIFDEDIAIVLYEHVLEDSVARVEKVVKKETKKWKPLPLTTVELQKAGSRLLKLAPKKVLDIAEKLYQQGFLSYPRTETDQYDPQFDFHTLIQKQTADPAWGNFAQRLGQGEFQTPRRGKSNDKAHPPIHPTAHAANLAGDEKKVYEYIARRFLASCSQDAVGNQTTVDVVCGGEQFYATGLTVTAKNYLEVFPYDKWVDNVLPDFAEGEAFNPSVCELRDGQTTKPSPLTEADLVALMDKNGIGTDATIATHIQTVIDREYVVEHFEGATKYLLPSTLGLGIVEGYDRLAITKGITKPMLRRETERRMTQICEGQLSKRVMVDQCIEEYKNMYAMVRMEVNHITAGMRRAIEGGNGPGNAEGVGGGGNNGGGGGGNGGGGGGNGGGGGGGNGEMEEEEEEEEEMAVAEEVVMPMGGAVEILEGEAVEAPGSPRQIERMKSLISTQIMVTIHSWFITKHFPPNPKPRSTRTSAAATSSSTKPRSSASKKPLARANGGNETYCDCGVPVISAIISEGSASSGKRYWKCGSTPTVCNFFQFIDPPNLNSSSAGASSSSAGHTPSSTAVENEPPNCKCDVPAGRRSVVKEGPNQGRPFWTCDEKSCDFFAWADQPLPSSNSQVSSIPTKRPFSNQAESSRQCQCNQPGLKLTSRKENENQGRQFWRCAKEGDDRCKFFEWDDEPAGASRSGGGTGGGQSPCYKCNQPGHWAKDCPSSAPASKKLRSFGSYGGNSSSQQEQACFKCGTPGHWSNDCTASYSKSSRGSSSRGRSRGGGSRGGRGRGRGRPTKTKSGLGVPAGFF</sequence>
<feature type="region of interest" description="Disordered" evidence="13">
    <location>
        <begin position="962"/>
        <end position="992"/>
    </location>
</feature>
<dbReference type="GO" id="GO:0005634">
    <property type="term" value="C:nucleus"/>
    <property type="evidence" value="ECO:0007669"/>
    <property type="project" value="TreeGrafter"/>
</dbReference>
<evidence type="ECO:0000313" key="19">
    <source>
        <dbReference type="Proteomes" id="UP000772434"/>
    </source>
</evidence>
<dbReference type="GO" id="GO:0003917">
    <property type="term" value="F:DNA topoisomerase type I (single strand cut, ATP-independent) activity"/>
    <property type="evidence" value="ECO:0007669"/>
    <property type="project" value="UniProtKB-EC"/>
</dbReference>
<dbReference type="FunFam" id="3.40.50.140:FF:000005">
    <property type="entry name" value="DNA topoisomerase"/>
    <property type="match status" value="1"/>
</dbReference>
<evidence type="ECO:0000256" key="9">
    <source>
        <dbReference type="ARBA" id="ARBA00023125"/>
    </source>
</evidence>
<keyword evidence="19" id="KW-1185">Reference proteome</keyword>
<feature type="region of interest" description="Disordered" evidence="13">
    <location>
        <begin position="802"/>
        <end position="829"/>
    </location>
</feature>
<dbReference type="Gene3D" id="1.10.290.10">
    <property type="entry name" value="Topoisomerase I, domain 4"/>
    <property type="match status" value="1"/>
</dbReference>
<dbReference type="Gene3D" id="3.40.50.140">
    <property type="match status" value="1"/>
</dbReference>
<dbReference type="GO" id="GO:0006397">
    <property type="term" value="P:mRNA processing"/>
    <property type="evidence" value="ECO:0007669"/>
    <property type="project" value="UniProtKB-KW"/>
</dbReference>
<dbReference type="InterPro" id="IPR023406">
    <property type="entry name" value="Topo_IA_AS"/>
</dbReference>
<feature type="compositionally biased region" description="Basic residues" evidence="13">
    <location>
        <begin position="1032"/>
        <end position="1042"/>
    </location>
</feature>
<dbReference type="GO" id="GO:0006265">
    <property type="term" value="P:DNA topological change"/>
    <property type="evidence" value="ECO:0007669"/>
    <property type="project" value="InterPro"/>
</dbReference>
<dbReference type="PRINTS" id="PR00417">
    <property type="entry name" value="PRTPISMRASEI"/>
</dbReference>
<feature type="region of interest" description="Disordered" evidence="13">
    <location>
        <begin position="869"/>
        <end position="891"/>
    </location>
</feature>
<dbReference type="InterPro" id="IPR013824">
    <property type="entry name" value="Topo_IA_cen_sub1"/>
</dbReference>
<dbReference type="SMART" id="SM00493">
    <property type="entry name" value="TOPRIM"/>
    <property type="match status" value="1"/>
</dbReference>
<feature type="region of interest" description="Disordered" evidence="13">
    <location>
        <begin position="1008"/>
        <end position="1054"/>
    </location>
</feature>
<dbReference type="GO" id="GO:0006310">
    <property type="term" value="P:DNA recombination"/>
    <property type="evidence" value="ECO:0007669"/>
    <property type="project" value="TreeGrafter"/>
</dbReference>
<feature type="compositionally biased region" description="Low complexity" evidence="13">
    <location>
        <begin position="802"/>
        <end position="820"/>
    </location>
</feature>
<keyword evidence="5" id="KW-0479">Metal-binding</keyword>
<feature type="domain" description="GRF-type" evidence="16">
    <location>
        <begin position="757"/>
        <end position="798"/>
    </location>
</feature>
<dbReference type="SMART" id="SM00437">
    <property type="entry name" value="TOP1Ac"/>
    <property type="match status" value="1"/>
</dbReference>
<dbReference type="EC" id="5.6.2.1" evidence="3 12"/>
<feature type="compositionally biased region" description="Acidic residues" evidence="13">
    <location>
        <begin position="649"/>
        <end position="661"/>
    </location>
</feature>
<dbReference type="SMART" id="SM00343">
    <property type="entry name" value="ZnF_C2HC"/>
    <property type="match status" value="2"/>
</dbReference>
<dbReference type="PROSITE" id="PS00396">
    <property type="entry name" value="TOPO_IA_1"/>
    <property type="match status" value="1"/>
</dbReference>
<dbReference type="GO" id="GO:0008270">
    <property type="term" value="F:zinc ion binding"/>
    <property type="evidence" value="ECO:0007669"/>
    <property type="project" value="UniProtKB-KW"/>
</dbReference>
<dbReference type="InterPro" id="IPR000380">
    <property type="entry name" value="Topo_IA"/>
</dbReference>
<dbReference type="PROSITE" id="PS50880">
    <property type="entry name" value="TOPRIM"/>
    <property type="match status" value="1"/>
</dbReference>
<dbReference type="InterPro" id="IPR003602">
    <property type="entry name" value="Topo_IA_DNA-bd_dom"/>
</dbReference>
<evidence type="ECO:0000259" key="16">
    <source>
        <dbReference type="PROSITE" id="PS51999"/>
    </source>
</evidence>
<evidence type="ECO:0000259" key="17">
    <source>
        <dbReference type="PROSITE" id="PS52039"/>
    </source>
</evidence>
<evidence type="ECO:0000256" key="5">
    <source>
        <dbReference type="ARBA" id="ARBA00022723"/>
    </source>
</evidence>
<dbReference type="SUPFAM" id="SSF56712">
    <property type="entry name" value="Prokaryotic type I DNA topoisomerase"/>
    <property type="match status" value="1"/>
</dbReference>
<dbReference type="InterPro" id="IPR013826">
    <property type="entry name" value="Topo_IA_cen_sub3"/>
</dbReference>
<dbReference type="GO" id="GO:0003677">
    <property type="term" value="F:DNA binding"/>
    <property type="evidence" value="ECO:0007669"/>
    <property type="project" value="UniProtKB-KW"/>
</dbReference>
<keyword evidence="6 11" id="KW-0863">Zinc-finger</keyword>
<feature type="domain" description="CCHC-type" evidence="14">
    <location>
        <begin position="953"/>
        <end position="968"/>
    </location>
</feature>
<dbReference type="InterPro" id="IPR036875">
    <property type="entry name" value="Znf_CCHC_sf"/>
</dbReference>
<dbReference type="InterPro" id="IPR023405">
    <property type="entry name" value="Topo_IA_core_domain"/>
</dbReference>
<dbReference type="OrthoDB" id="430051at2759"/>
<dbReference type="AlphaFoldDB" id="A0A9P5Q2T5"/>
<name>A0A9P5Q2T5_9AGAR</name>
<dbReference type="Gene3D" id="1.10.460.10">
    <property type="entry name" value="Topoisomerase I, domain 2"/>
    <property type="match status" value="1"/>
</dbReference>
<dbReference type="Proteomes" id="UP000772434">
    <property type="component" value="Unassembled WGS sequence"/>
</dbReference>
<evidence type="ECO:0000256" key="12">
    <source>
        <dbReference type="RuleBase" id="RU362092"/>
    </source>
</evidence>
<reference evidence="18" key="1">
    <citation type="submission" date="2020-11" db="EMBL/GenBank/DDBJ databases">
        <authorList>
            <consortium name="DOE Joint Genome Institute"/>
            <person name="Ahrendt S."/>
            <person name="Riley R."/>
            <person name="Andreopoulos W."/>
            <person name="Labutti K."/>
            <person name="Pangilinan J."/>
            <person name="Ruiz-Duenas F.J."/>
            <person name="Barrasa J.M."/>
            <person name="Sanchez-Garcia M."/>
            <person name="Camarero S."/>
            <person name="Miyauchi S."/>
            <person name="Serrano A."/>
            <person name="Linde D."/>
            <person name="Babiker R."/>
            <person name="Drula E."/>
            <person name="Ayuso-Fernandez I."/>
            <person name="Pacheco R."/>
            <person name="Padilla G."/>
            <person name="Ferreira P."/>
            <person name="Barriuso J."/>
            <person name="Kellner H."/>
            <person name="Castanera R."/>
            <person name="Alfaro M."/>
            <person name="Ramirez L."/>
            <person name="Pisabarro A.G."/>
            <person name="Kuo A."/>
            <person name="Tritt A."/>
            <person name="Lipzen A."/>
            <person name="He G."/>
            <person name="Yan M."/>
            <person name="Ng V."/>
            <person name="Cullen D."/>
            <person name="Martin F."/>
            <person name="Rosso M.-N."/>
            <person name="Henrissat B."/>
            <person name="Hibbett D."/>
            <person name="Martinez A.T."/>
            <person name="Grigoriev I.V."/>
        </authorList>
    </citation>
    <scope>NUCLEOTIDE SEQUENCE</scope>
    <source>
        <strain evidence="18">AH 40177</strain>
    </source>
</reference>
<dbReference type="PANTHER" id="PTHR11390:SF21">
    <property type="entry name" value="DNA TOPOISOMERASE 3-ALPHA"/>
    <property type="match status" value="1"/>
</dbReference>
<evidence type="ECO:0000256" key="8">
    <source>
        <dbReference type="ARBA" id="ARBA00023029"/>
    </source>
</evidence>
<keyword evidence="10 12" id="KW-0413">Isomerase</keyword>
<dbReference type="PANTHER" id="PTHR11390">
    <property type="entry name" value="PROKARYOTIC DNA TOPOISOMERASE"/>
    <property type="match status" value="1"/>
</dbReference>
<dbReference type="InterPro" id="IPR006171">
    <property type="entry name" value="TOPRIM_dom"/>
</dbReference>
<feature type="domain" description="CCHC-type" evidence="14">
    <location>
        <begin position="994"/>
        <end position="1007"/>
    </location>
</feature>
<evidence type="ECO:0000256" key="4">
    <source>
        <dbReference type="ARBA" id="ARBA00022664"/>
    </source>
</evidence>
<comment type="catalytic activity">
    <reaction evidence="1 12">
        <text>ATP-independent breakage of single-stranded DNA, followed by passage and rejoining.</text>
        <dbReference type="EC" id="5.6.2.1"/>
    </reaction>
</comment>
<comment type="similarity">
    <text evidence="2 12">Belongs to the type IA topoisomerase family.</text>
</comment>
<dbReference type="CDD" id="cd00186">
    <property type="entry name" value="TOP1Ac"/>
    <property type="match status" value="1"/>
</dbReference>
<dbReference type="Pfam" id="PF01131">
    <property type="entry name" value="Topoisom_bac"/>
    <property type="match status" value="1"/>
</dbReference>
<dbReference type="PROSITE" id="PS51999">
    <property type="entry name" value="ZF_GRF"/>
    <property type="match status" value="3"/>
</dbReference>
<evidence type="ECO:0000256" key="3">
    <source>
        <dbReference type="ARBA" id="ARBA00012891"/>
    </source>
</evidence>
<feature type="region of interest" description="Disordered" evidence="13">
    <location>
        <begin position="610"/>
        <end position="661"/>
    </location>
</feature>
<comment type="function">
    <text evidence="12">Introduces a single-strand break via transesterification at a target site in duplex DNA. Releases the supercoiling and torsional tension of DNA introduced during the DNA replication and transcription by transiently cleaving and rejoining one strand of the DNA duplex. The scissile phosphodiester is attacked by the catalytic tyrosine of the enzyme, resulting in the formation of a DNA-(5'-phosphotyrosyl)-enzyme intermediate and the expulsion of a 3'-OH DNA strand.</text>
</comment>
<dbReference type="InterPro" id="IPR001878">
    <property type="entry name" value="Znf_CCHC"/>
</dbReference>
<feature type="domain" description="Toprim" evidence="15">
    <location>
        <begin position="3"/>
        <end position="147"/>
    </location>
</feature>
<feature type="domain" description="Topo IA-type catalytic" evidence="17">
    <location>
        <begin position="163"/>
        <end position="589"/>
    </location>
</feature>
<dbReference type="Pfam" id="PF06839">
    <property type="entry name" value="Zn_ribbon_GRF"/>
    <property type="match status" value="2"/>
</dbReference>
<dbReference type="InterPro" id="IPR013497">
    <property type="entry name" value="Topo_IA_cen"/>
</dbReference>
<dbReference type="PROSITE" id="PS52039">
    <property type="entry name" value="TOPO_IA_2"/>
    <property type="match status" value="1"/>
</dbReference>
<evidence type="ECO:0000256" key="1">
    <source>
        <dbReference type="ARBA" id="ARBA00000213"/>
    </source>
</evidence>
<evidence type="ECO:0000256" key="7">
    <source>
        <dbReference type="ARBA" id="ARBA00022833"/>
    </source>
</evidence>
<dbReference type="CDD" id="cd03362">
    <property type="entry name" value="TOPRIM_TopoIA_TopoIII"/>
    <property type="match status" value="1"/>
</dbReference>
<feature type="domain" description="GRF-type" evidence="16">
    <location>
        <begin position="828"/>
        <end position="867"/>
    </location>
</feature>
<keyword evidence="4" id="KW-0507">mRNA processing</keyword>
<dbReference type="SMART" id="SM00436">
    <property type="entry name" value="TOP1Bc"/>
    <property type="match status" value="1"/>
</dbReference>
<dbReference type="FunFam" id="1.10.290.10:FF:000001">
    <property type="entry name" value="DNA topoisomerase"/>
    <property type="match status" value="1"/>
</dbReference>